<keyword evidence="3" id="KW-1185">Reference proteome</keyword>
<dbReference type="Pfam" id="PF13966">
    <property type="entry name" value="zf-RVT"/>
    <property type="match status" value="1"/>
</dbReference>
<comment type="caution">
    <text evidence="2">The sequence shown here is derived from an EMBL/GenBank/DDBJ whole genome shotgun (WGS) entry which is preliminary data.</text>
</comment>
<proteinExistence type="predicted"/>
<evidence type="ECO:0000313" key="3">
    <source>
        <dbReference type="Proteomes" id="UP001459277"/>
    </source>
</evidence>
<accession>A0AAW2DV30</accession>
<sequence>MFLEGTKWIVGKNSQLSLWFDKWLDRGPLRSLIAGPLNKGEGGMMLKDVVSFLGWNWLNCSFVFPERLMLEMKATPVSFSAQISDRITWSSSPSGNFELKDAYRLARMEVDGACNKSFDGEWIWRVSSIPKIKCFLWQCYHKSIPVSSVLAAREMDVPTICQLCNSSTETILLRDCQVAQNLWTALSPPLLAVSFFDVAFLLSLDSAGMVYERSIIAV</sequence>
<reference evidence="2 3" key="1">
    <citation type="submission" date="2024-01" db="EMBL/GenBank/DDBJ databases">
        <title>A telomere-to-telomere, gap-free genome of sweet tea (Lithocarpus litseifolius).</title>
        <authorList>
            <person name="Zhou J."/>
        </authorList>
    </citation>
    <scope>NUCLEOTIDE SEQUENCE [LARGE SCALE GENOMIC DNA]</scope>
    <source>
        <strain evidence="2">Zhou-2022a</strain>
        <tissue evidence="2">Leaf</tissue>
    </source>
</reference>
<organism evidence="2 3">
    <name type="scientific">Lithocarpus litseifolius</name>
    <dbReference type="NCBI Taxonomy" id="425828"/>
    <lineage>
        <taxon>Eukaryota</taxon>
        <taxon>Viridiplantae</taxon>
        <taxon>Streptophyta</taxon>
        <taxon>Embryophyta</taxon>
        <taxon>Tracheophyta</taxon>
        <taxon>Spermatophyta</taxon>
        <taxon>Magnoliopsida</taxon>
        <taxon>eudicotyledons</taxon>
        <taxon>Gunneridae</taxon>
        <taxon>Pentapetalae</taxon>
        <taxon>rosids</taxon>
        <taxon>fabids</taxon>
        <taxon>Fagales</taxon>
        <taxon>Fagaceae</taxon>
        <taxon>Lithocarpus</taxon>
    </lineage>
</organism>
<dbReference type="Proteomes" id="UP001459277">
    <property type="component" value="Unassembled WGS sequence"/>
</dbReference>
<evidence type="ECO:0000313" key="2">
    <source>
        <dbReference type="EMBL" id="KAL0013403.1"/>
    </source>
</evidence>
<dbReference type="InterPro" id="IPR026960">
    <property type="entry name" value="RVT-Znf"/>
</dbReference>
<gene>
    <name evidence="2" type="ORF">SO802_000472</name>
</gene>
<evidence type="ECO:0000259" key="1">
    <source>
        <dbReference type="Pfam" id="PF13966"/>
    </source>
</evidence>
<dbReference type="EMBL" id="JAZDWU010000001">
    <property type="protein sequence ID" value="KAL0013403.1"/>
    <property type="molecule type" value="Genomic_DNA"/>
</dbReference>
<name>A0AAW2DV30_9ROSI</name>
<feature type="domain" description="Reverse transcriptase zinc-binding" evidence="1">
    <location>
        <begin position="97"/>
        <end position="183"/>
    </location>
</feature>
<protein>
    <recommendedName>
        <fullName evidence="1">Reverse transcriptase zinc-binding domain-containing protein</fullName>
    </recommendedName>
</protein>
<dbReference type="AlphaFoldDB" id="A0AAW2DV30"/>